<evidence type="ECO:0000313" key="2">
    <source>
        <dbReference type="EMBL" id="AFM39422.1"/>
    </source>
</evidence>
<keyword evidence="3" id="KW-1185">Reference proteome</keyword>
<proteinExistence type="predicted"/>
<dbReference type="STRING" id="646529.Desaci_0354"/>
<feature type="transmembrane region" description="Helical" evidence="1">
    <location>
        <begin position="132"/>
        <end position="152"/>
    </location>
</feature>
<dbReference type="KEGG" id="dai:Desaci_0354"/>
<sequence>MNKREIARLACKILGIYVIIQGIDIIADVLTTSIITPNRIGLENLIAIIVPYIFPIIFGVLLWVLSGRLSSTMVEVGGFTNDGSSIKANDIQRIVFSAIGLLLIGNSLPKIVTNLTSMLTTPPGVPNMIARLLPGIVGSLIQIIFGIGVFLGSKGLVNLLNMFKYAGLERDEESYKKD</sequence>
<dbReference type="Proteomes" id="UP000002892">
    <property type="component" value="Chromosome"/>
</dbReference>
<gene>
    <name evidence="2" type="ordered locus">Desaci_0354</name>
</gene>
<keyword evidence="1" id="KW-1133">Transmembrane helix</keyword>
<reference evidence="2 3" key="1">
    <citation type="journal article" date="2012" name="J. Bacteriol.">
        <title>Complete genome sequences of Desulfosporosinus orientis DSM765T, Desulfosporosinus youngiae DSM17734T, Desulfosporosinus meridiei DSM13257T, and Desulfosporosinus acidiphilus DSM22704T.</title>
        <authorList>
            <person name="Pester M."/>
            <person name="Brambilla E."/>
            <person name="Alazard D."/>
            <person name="Rattei T."/>
            <person name="Weinmaier T."/>
            <person name="Han J."/>
            <person name="Lucas S."/>
            <person name="Lapidus A."/>
            <person name="Cheng J.F."/>
            <person name="Goodwin L."/>
            <person name="Pitluck S."/>
            <person name="Peters L."/>
            <person name="Ovchinnikova G."/>
            <person name="Teshima H."/>
            <person name="Detter J.C."/>
            <person name="Han C.S."/>
            <person name="Tapia R."/>
            <person name="Land M.L."/>
            <person name="Hauser L."/>
            <person name="Kyrpides N.C."/>
            <person name="Ivanova N.N."/>
            <person name="Pagani I."/>
            <person name="Huntmann M."/>
            <person name="Wei C.L."/>
            <person name="Davenport K.W."/>
            <person name="Daligault H."/>
            <person name="Chain P.S."/>
            <person name="Chen A."/>
            <person name="Mavromatis K."/>
            <person name="Markowitz V."/>
            <person name="Szeto E."/>
            <person name="Mikhailova N."/>
            <person name="Pati A."/>
            <person name="Wagner M."/>
            <person name="Woyke T."/>
            <person name="Ollivier B."/>
            <person name="Klenk H.P."/>
            <person name="Spring S."/>
            <person name="Loy A."/>
        </authorList>
    </citation>
    <scope>NUCLEOTIDE SEQUENCE [LARGE SCALE GENOMIC DNA]</scope>
    <source>
        <strain evidence="3">DSM 22704 / JCM 16185 / SJ4</strain>
    </source>
</reference>
<keyword evidence="1" id="KW-0812">Transmembrane</keyword>
<keyword evidence="1" id="KW-0472">Membrane</keyword>
<feature type="transmembrane region" description="Helical" evidence="1">
    <location>
        <begin position="12"/>
        <end position="34"/>
    </location>
</feature>
<name>I4D0U8_DESAJ</name>
<feature type="transmembrane region" description="Helical" evidence="1">
    <location>
        <begin position="46"/>
        <end position="65"/>
    </location>
</feature>
<dbReference type="OrthoDB" id="1798417at2"/>
<evidence type="ECO:0000256" key="1">
    <source>
        <dbReference type="SAM" id="Phobius"/>
    </source>
</evidence>
<dbReference type="RefSeq" id="WP_014825436.1">
    <property type="nucleotide sequence ID" value="NC_018068.1"/>
</dbReference>
<feature type="transmembrane region" description="Helical" evidence="1">
    <location>
        <begin position="94"/>
        <end position="112"/>
    </location>
</feature>
<evidence type="ECO:0000313" key="3">
    <source>
        <dbReference type="Proteomes" id="UP000002892"/>
    </source>
</evidence>
<dbReference type="AlphaFoldDB" id="I4D0U8"/>
<accession>I4D0U8</accession>
<dbReference type="HOGENOM" id="CLU_1522825_0_0_9"/>
<protein>
    <submittedName>
        <fullName evidence="2">Uncharacterized protein</fullName>
    </submittedName>
</protein>
<organism evidence="2 3">
    <name type="scientific">Desulfosporosinus acidiphilus (strain DSM 22704 / JCM 16185 / SJ4)</name>
    <dbReference type="NCBI Taxonomy" id="646529"/>
    <lineage>
        <taxon>Bacteria</taxon>
        <taxon>Bacillati</taxon>
        <taxon>Bacillota</taxon>
        <taxon>Clostridia</taxon>
        <taxon>Eubacteriales</taxon>
        <taxon>Desulfitobacteriaceae</taxon>
        <taxon>Desulfosporosinus</taxon>
    </lineage>
</organism>
<dbReference type="EMBL" id="CP003639">
    <property type="protein sequence ID" value="AFM39422.1"/>
    <property type="molecule type" value="Genomic_DNA"/>
</dbReference>